<evidence type="ECO:0000313" key="7">
    <source>
        <dbReference type="Proteomes" id="UP001596091"/>
    </source>
</evidence>
<proteinExistence type="inferred from homology"/>
<accession>A0ABW1EBU4</accession>
<dbReference type="RefSeq" id="WP_263333783.1">
    <property type="nucleotide sequence ID" value="NZ_JAGSYH010000002.1"/>
</dbReference>
<keyword evidence="1 3" id="KW-0378">Hydrolase</keyword>
<reference evidence="7" key="1">
    <citation type="journal article" date="2019" name="Int. J. Syst. Evol. Microbiol.">
        <title>The Global Catalogue of Microorganisms (GCM) 10K type strain sequencing project: providing services to taxonomists for standard genome sequencing and annotation.</title>
        <authorList>
            <consortium name="The Broad Institute Genomics Platform"/>
            <consortium name="The Broad Institute Genome Sequencing Center for Infectious Disease"/>
            <person name="Wu L."/>
            <person name="Ma J."/>
        </authorList>
    </citation>
    <scope>NUCLEOTIDE SEQUENCE [LARGE SCALE GENOMIC DNA]</scope>
    <source>
        <strain evidence="7">JCM 4087</strain>
    </source>
</reference>
<dbReference type="InterPro" id="IPR017853">
    <property type="entry name" value="GH"/>
</dbReference>
<keyword evidence="2 3" id="KW-0326">Glycosidase</keyword>
<feature type="chain" id="PRO_5045338684" evidence="4">
    <location>
        <begin position="26"/>
        <end position="408"/>
    </location>
</feature>
<dbReference type="Gene3D" id="3.20.20.80">
    <property type="entry name" value="Glycosidases"/>
    <property type="match status" value="1"/>
</dbReference>
<feature type="signal peptide" evidence="4">
    <location>
        <begin position="1"/>
        <end position="25"/>
    </location>
</feature>
<evidence type="ECO:0000256" key="1">
    <source>
        <dbReference type="ARBA" id="ARBA00022801"/>
    </source>
</evidence>
<comment type="caution">
    <text evidence="6">The sequence shown here is derived from an EMBL/GenBank/DDBJ whole genome shotgun (WGS) entry which is preliminary data.</text>
</comment>
<feature type="domain" description="Glycoside hydrolase family 5" evidence="5">
    <location>
        <begin position="98"/>
        <end position="331"/>
    </location>
</feature>
<dbReference type="InterPro" id="IPR050386">
    <property type="entry name" value="Glycosyl_hydrolase_5"/>
</dbReference>
<dbReference type="GO" id="GO:0016798">
    <property type="term" value="F:hydrolase activity, acting on glycosyl bonds"/>
    <property type="evidence" value="ECO:0007669"/>
    <property type="project" value="UniProtKB-KW"/>
</dbReference>
<sequence>MGKSFLRTIVIAVATVSVASSCVNAAESGFVHADGKFLADGNGHKLLLRGTNLGNWFVQEGYMFQLEHGPASTREIEVLANELIGPTEAARFWKQYRDTYISKQDIDFISKQGFNAIRIPFHYRFFEQGDDESFTLMDRVISWAKADGLYVVLDMHCAPGGQTGSNIDDSWGYPWLYEDPASQEKAAEIWKRIAEHYRNNKTVLGYDLLNEPIPHYPKLRQYNSKLEPIYRKLVAAVRSVDHNHVVILEGAQWDTNFDVFGPPFDRNVMYEFHKYWMKPVQGEIQEYVDFREKYNVPIWIGESGENADEWIMTFRELLDKNEISWTFWPYKKMDATSSPVTFSRPVHWDEIVTYAARHGWMGDTVHSIEVRPSLEDCREAFSDLLVQIRFDHERVNSGYLKALGANPK</sequence>
<gene>
    <name evidence="6" type="ORF">ACFPT7_03715</name>
</gene>
<keyword evidence="7" id="KW-1185">Reference proteome</keyword>
<evidence type="ECO:0000256" key="3">
    <source>
        <dbReference type="RuleBase" id="RU361153"/>
    </source>
</evidence>
<evidence type="ECO:0000256" key="2">
    <source>
        <dbReference type="ARBA" id="ARBA00023295"/>
    </source>
</evidence>
<dbReference type="PROSITE" id="PS51257">
    <property type="entry name" value="PROKAR_LIPOPROTEIN"/>
    <property type="match status" value="1"/>
</dbReference>
<dbReference type="PANTHER" id="PTHR31297:SF13">
    <property type="entry name" value="PUTATIVE-RELATED"/>
    <property type="match status" value="1"/>
</dbReference>
<evidence type="ECO:0000313" key="6">
    <source>
        <dbReference type="EMBL" id="MFC5861391.1"/>
    </source>
</evidence>
<keyword evidence="4" id="KW-0732">Signal</keyword>
<evidence type="ECO:0000256" key="4">
    <source>
        <dbReference type="SAM" id="SignalP"/>
    </source>
</evidence>
<dbReference type="InterPro" id="IPR001547">
    <property type="entry name" value="Glyco_hydro_5"/>
</dbReference>
<dbReference type="Pfam" id="PF00150">
    <property type="entry name" value="Cellulase"/>
    <property type="match status" value="1"/>
</dbReference>
<dbReference type="EMBL" id="JBHSPH010000001">
    <property type="protein sequence ID" value="MFC5861391.1"/>
    <property type="molecule type" value="Genomic_DNA"/>
</dbReference>
<organism evidence="6 7">
    <name type="scientific">Acidicapsa dinghuensis</name>
    <dbReference type="NCBI Taxonomy" id="2218256"/>
    <lineage>
        <taxon>Bacteria</taxon>
        <taxon>Pseudomonadati</taxon>
        <taxon>Acidobacteriota</taxon>
        <taxon>Terriglobia</taxon>
        <taxon>Terriglobales</taxon>
        <taxon>Acidobacteriaceae</taxon>
        <taxon>Acidicapsa</taxon>
    </lineage>
</organism>
<evidence type="ECO:0000259" key="5">
    <source>
        <dbReference type="Pfam" id="PF00150"/>
    </source>
</evidence>
<dbReference type="SUPFAM" id="SSF51445">
    <property type="entry name" value="(Trans)glycosidases"/>
    <property type="match status" value="1"/>
</dbReference>
<protein>
    <submittedName>
        <fullName evidence="6">Glycoside hydrolase family 5 protein</fullName>
        <ecNumber evidence="6">3.2.1.-</ecNumber>
    </submittedName>
</protein>
<comment type="similarity">
    <text evidence="3">Belongs to the glycosyl hydrolase 5 (cellulase A) family.</text>
</comment>
<dbReference type="Proteomes" id="UP001596091">
    <property type="component" value="Unassembled WGS sequence"/>
</dbReference>
<dbReference type="EC" id="3.2.1.-" evidence="6"/>
<dbReference type="PANTHER" id="PTHR31297">
    <property type="entry name" value="GLUCAN ENDO-1,6-BETA-GLUCOSIDASE B"/>
    <property type="match status" value="1"/>
</dbReference>
<name>A0ABW1EBU4_9BACT</name>